<dbReference type="SMART" id="SM01417">
    <property type="entry name" value="Solute_trans_a"/>
    <property type="match status" value="1"/>
</dbReference>
<comment type="caution">
    <text evidence="6">The sequence shown here is derived from an EMBL/GenBank/DDBJ whole genome shotgun (WGS) entry which is preliminary data.</text>
</comment>
<evidence type="ECO:0000256" key="4">
    <source>
        <dbReference type="ARBA" id="ARBA00023136"/>
    </source>
</evidence>
<proteinExistence type="predicted"/>
<accession>A0ABR3S0C6</accession>
<feature type="transmembrane region" description="Helical" evidence="5">
    <location>
        <begin position="124"/>
        <end position="143"/>
    </location>
</feature>
<feature type="transmembrane region" description="Helical" evidence="5">
    <location>
        <begin position="278"/>
        <end position="303"/>
    </location>
</feature>
<dbReference type="InterPro" id="IPR005178">
    <property type="entry name" value="Ostalpha/TMEM184C"/>
</dbReference>
<gene>
    <name evidence="6" type="ORF">SLS60_001794</name>
</gene>
<dbReference type="EMBL" id="JAKJXO020000002">
    <property type="protein sequence ID" value="KAL1610129.1"/>
    <property type="molecule type" value="Genomic_DNA"/>
</dbReference>
<feature type="transmembrane region" description="Helical" evidence="5">
    <location>
        <begin position="323"/>
        <end position="343"/>
    </location>
</feature>
<organism evidence="6 7">
    <name type="scientific">Paraconiothyrium brasiliense</name>
    <dbReference type="NCBI Taxonomy" id="300254"/>
    <lineage>
        <taxon>Eukaryota</taxon>
        <taxon>Fungi</taxon>
        <taxon>Dikarya</taxon>
        <taxon>Ascomycota</taxon>
        <taxon>Pezizomycotina</taxon>
        <taxon>Dothideomycetes</taxon>
        <taxon>Pleosporomycetidae</taxon>
        <taxon>Pleosporales</taxon>
        <taxon>Massarineae</taxon>
        <taxon>Didymosphaeriaceae</taxon>
        <taxon>Paraconiothyrium</taxon>
    </lineage>
</organism>
<dbReference type="Proteomes" id="UP001521785">
    <property type="component" value="Unassembled WGS sequence"/>
</dbReference>
<evidence type="ECO:0000256" key="5">
    <source>
        <dbReference type="SAM" id="Phobius"/>
    </source>
</evidence>
<keyword evidence="3 5" id="KW-1133">Transmembrane helix</keyword>
<keyword evidence="4 5" id="KW-0472">Membrane</keyword>
<feature type="transmembrane region" description="Helical" evidence="5">
    <location>
        <begin position="88"/>
        <end position="112"/>
    </location>
</feature>
<name>A0ABR3S0C6_9PLEO</name>
<feature type="transmembrane region" description="Helical" evidence="5">
    <location>
        <begin position="210"/>
        <end position="233"/>
    </location>
</feature>
<sequence length="430" mass="46856">MVPAKMDPAQKDYNFTLVKSTFIPSQDLSSDPCLASSLSMDAAFLFARKLRDHNDNKNGTDDACPTDPTNVAADQMKPVVGSLMFHDFATILSGACSLAALLIVSVAVIRHATNFSNPIQQRQVIRILMLVPWVALFSFLIVWQEDVGEYLVESLDFGCSIAISAFLLLLCDYILSNPGGFDELFGAGAAKVLREGADSPKWLKRTWYSVLQYFPVSIIVWIATAISLAVGTYCGASNKPKFAHIWLSVIKMASTTFAVLACLRFYKMKKSQLAPHKVMLKFLAFKGIIGLNALQVFIIGILVGNGTIKPNEHMTYHDIKTALPSLLLACEMPLFATLLFFAFPVSVYKAEGCGPAAGPITAMAQALNITDLMSCFVRGPMRLLREQQWGMQRSQSFPLHAEGGVVVSEGGYSAGAYNAQQGGYSTHPPV</sequence>
<reference evidence="6 7" key="1">
    <citation type="submission" date="2024-02" db="EMBL/GenBank/DDBJ databases">
        <title>De novo assembly and annotation of 12 fungi associated with fruit tree decline syndrome in Ontario, Canada.</title>
        <authorList>
            <person name="Sulman M."/>
            <person name="Ellouze W."/>
            <person name="Ilyukhin E."/>
        </authorList>
    </citation>
    <scope>NUCLEOTIDE SEQUENCE [LARGE SCALE GENOMIC DNA]</scope>
    <source>
        <strain evidence="6 7">M42-189</strain>
    </source>
</reference>
<keyword evidence="2 5" id="KW-0812">Transmembrane</keyword>
<comment type="subcellular location">
    <subcellularLocation>
        <location evidence="1">Membrane</location>
        <topology evidence="1">Multi-pass membrane protein</topology>
    </subcellularLocation>
</comment>
<keyword evidence="7" id="KW-1185">Reference proteome</keyword>
<protein>
    <submittedName>
        <fullName evidence="6">Uncharacterized protein</fullName>
    </submittedName>
</protein>
<dbReference type="PANTHER" id="PTHR23423">
    <property type="entry name" value="ORGANIC SOLUTE TRANSPORTER-RELATED"/>
    <property type="match status" value="1"/>
</dbReference>
<evidence type="ECO:0000256" key="1">
    <source>
        <dbReference type="ARBA" id="ARBA00004141"/>
    </source>
</evidence>
<evidence type="ECO:0000313" key="6">
    <source>
        <dbReference type="EMBL" id="KAL1610129.1"/>
    </source>
</evidence>
<feature type="transmembrane region" description="Helical" evidence="5">
    <location>
        <begin position="245"/>
        <end position="266"/>
    </location>
</feature>
<evidence type="ECO:0000256" key="2">
    <source>
        <dbReference type="ARBA" id="ARBA00022692"/>
    </source>
</evidence>
<feature type="transmembrane region" description="Helical" evidence="5">
    <location>
        <begin position="155"/>
        <end position="175"/>
    </location>
</feature>
<evidence type="ECO:0000256" key="3">
    <source>
        <dbReference type="ARBA" id="ARBA00022989"/>
    </source>
</evidence>
<evidence type="ECO:0000313" key="7">
    <source>
        <dbReference type="Proteomes" id="UP001521785"/>
    </source>
</evidence>
<dbReference type="Pfam" id="PF03619">
    <property type="entry name" value="Solute_trans_a"/>
    <property type="match status" value="1"/>
</dbReference>